<dbReference type="Gene3D" id="3.90.76.10">
    <property type="entry name" value="Dipeptide-binding Protein, Domain 1"/>
    <property type="match status" value="1"/>
</dbReference>
<feature type="chain" id="PRO_5026669944" evidence="5">
    <location>
        <begin position="27"/>
        <end position="531"/>
    </location>
</feature>
<comment type="subcellular location">
    <subcellularLocation>
        <location evidence="1">Periplasm</location>
    </subcellularLocation>
</comment>
<protein>
    <submittedName>
        <fullName evidence="7">ABC transporter substrate-binding protein</fullName>
    </submittedName>
</protein>
<dbReference type="PIRSF" id="PIRSF002741">
    <property type="entry name" value="MppA"/>
    <property type="match status" value="1"/>
</dbReference>
<dbReference type="PANTHER" id="PTHR30290:SF9">
    <property type="entry name" value="OLIGOPEPTIDE-BINDING PROTEIN APPA"/>
    <property type="match status" value="1"/>
</dbReference>
<evidence type="ECO:0000256" key="1">
    <source>
        <dbReference type="ARBA" id="ARBA00004418"/>
    </source>
</evidence>
<keyword evidence="3" id="KW-0813">Transport</keyword>
<feature type="signal peptide" evidence="5">
    <location>
        <begin position="1"/>
        <end position="26"/>
    </location>
</feature>
<dbReference type="PANTHER" id="PTHR30290">
    <property type="entry name" value="PERIPLASMIC BINDING COMPONENT OF ABC TRANSPORTER"/>
    <property type="match status" value="1"/>
</dbReference>
<evidence type="ECO:0000313" key="8">
    <source>
        <dbReference type="Proteomes" id="UP000477911"/>
    </source>
</evidence>
<comment type="caution">
    <text evidence="7">The sequence shown here is derived from an EMBL/GenBank/DDBJ whole genome shotgun (WGS) entry which is preliminary data.</text>
</comment>
<evidence type="ECO:0000256" key="3">
    <source>
        <dbReference type="ARBA" id="ARBA00022448"/>
    </source>
</evidence>
<dbReference type="Gene3D" id="3.10.105.10">
    <property type="entry name" value="Dipeptide-binding Protein, Domain 3"/>
    <property type="match status" value="1"/>
</dbReference>
<comment type="similarity">
    <text evidence="2">Belongs to the bacterial solute-binding protein 5 family.</text>
</comment>
<reference evidence="7 8" key="1">
    <citation type="submission" date="2019-12" db="EMBL/GenBank/DDBJ databases">
        <authorList>
            <person name="Li M."/>
        </authorList>
    </citation>
    <scope>NUCLEOTIDE SEQUENCE [LARGE SCALE GENOMIC DNA]</scope>
    <source>
        <strain evidence="7 8">GBMRC 2024</strain>
    </source>
</reference>
<gene>
    <name evidence="7" type="ORF">GR170_13605</name>
</gene>
<dbReference type="RefSeq" id="WP_202397850.1">
    <property type="nucleotide sequence ID" value="NZ_WUMU01000015.1"/>
</dbReference>
<name>A0A6L7G4F8_9RHOB</name>
<dbReference type="EMBL" id="WUMU01000015">
    <property type="protein sequence ID" value="MXN18881.1"/>
    <property type="molecule type" value="Genomic_DNA"/>
</dbReference>
<dbReference type="CDD" id="cd08498">
    <property type="entry name" value="PBP2_NikA_DppA_OppA_like_2"/>
    <property type="match status" value="1"/>
</dbReference>
<dbReference type="InterPro" id="IPR039424">
    <property type="entry name" value="SBP_5"/>
</dbReference>
<dbReference type="InterPro" id="IPR000914">
    <property type="entry name" value="SBP_5_dom"/>
</dbReference>
<keyword evidence="8" id="KW-1185">Reference proteome</keyword>
<accession>A0A6L7G4F8</accession>
<dbReference type="GO" id="GO:0043190">
    <property type="term" value="C:ATP-binding cassette (ABC) transporter complex"/>
    <property type="evidence" value="ECO:0007669"/>
    <property type="project" value="InterPro"/>
</dbReference>
<evidence type="ECO:0000256" key="5">
    <source>
        <dbReference type="SAM" id="SignalP"/>
    </source>
</evidence>
<dbReference type="Gene3D" id="3.40.190.10">
    <property type="entry name" value="Periplasmic binding protein-like II"/>
    <property type="match status" value="1"/>
</dbReference>
<dbReference type="GO" id="GO:1904680">
    <property type="term" value="F:peptide transmembrane transporter activity"/>
    <property type="evidence" value="ECO:0007669"/>
    <property type="project" value="TreeGrafter"/>
</dbReference>
<dbReference type="AlphaFoldDB" id="A0A6L7G4F8"/>
<evidence type="ECO:0000259" key="6">
    <source>
        <dbReference type="Pfam" id="PF00496"/>
    </source>
</evidence>
<dbReference type="GO" id="GO:0015833">
    <property type="term" value="P:peptide transport"/>
    <property type="evidence" value="ECO:0007669"/>
    <property type="project" value="TreeGrafter"/>
</dbReference>
<dbReference type="Proteomes" id="UP000477911">
    <property type="component" value="Unassembled WGS sequence"/>
</dbReference>
<feature type="domain" description="Solute-binding protein family 5" evidence="6">
    <location>
        <begin position="75"/>
        <end position="440"/>
    </location>
</feature>
<sequence>MPPLSQTFGSLLRAGAVAAVSTLALATAPQAADLTIGLKSEPTSLDPQFHVLASNTQVSMAIFEPLVAQNTELGIEPDLATSWTFEGTVWTFNLDPAVTFSDGTPFTADDVVFSIDRVAKVPNSPSPFTLFTRQIASVEAVDAHTVKITTKEPYPLLVNDLAYLPILSKAAASGPAPEGRTTTELNRGEGLIGTGPYKFQSWERGASLVLARNDAFHGAAPEWDHVVYKPMVNPASRAAALLAGDIDVMEAPPTTDLKDMEANPKVSVVAGPPARVLYVGLDQFRDATPGVKGTAHNPFLDIRVREAMSLAIDRKAIVARVMGGAAQAAGDLVPATMFGADPGHAEAPAADIARAKALLAEAGYAKGFDLVLGAPSGRYVNDARIAQTLAAMWSRIGIRTTVEASTPSVFFKNYYDMSYSAYLASWGNNSGEVGTTLKALVLTRDPAKGIGTANNSGYANPEVDKLVLEGASTMDPEAREALLAQADKIVLDDYTLLPLHFEQPLWALRAGLTYAARADQYTLPQDVHSVK</sequence>
<evidence type="ECO:0000256" key="2">
    <source>
        <dbReference type="ARBA" id="ARBA00005695"/>
    </source>
</evidence>
<dbReference type="InterPro" id="IPR030678">
    <property type="entry name" value="Peptide/Ni-bd"/>
</dbReference>
<evidence type="ECO:0000313" key="7">
    <source>
        <dbReference type="EMBL" id="MXN18881.1"/>
    </source>
</evidence>
<evidence type="ECO:0000256" key="4">
    <source>
        <dbReference type="ARBA" id="ARBA00022729"/>
    </source>
</evidence>
<organism evidence="7 8">
    <name type="scientific">Pseudooceanicola albus</name>
    <dbReference type="NCBI Taxonomy" id="2692189"/>
    <lineage>
        <taxon>Bacteria</taxon>
        <taxon>Pseudomonadati</taxon>
        <taxon>Pseudomonadota</taxon>
        <taxon>Alphaproteobacteria</taxon>
        <taxon>Rhodobacterales</taxon>
        <taxon>Paracoccaceae</taxon>
        <taxon>Pseudooceanicola</taxon>
    </lineage>
</organism>
<dbReference type="Pfam" id="PF00496">
    <property type="entry name" value="SBP_bac_5"/>
    <property type="match status" value="1"/>
</dbReference>
<dbReference type="GO" id="GO:0030288">
    <property type="term" value="C:outer membrane-bounded periplasmic space"/>
    <property type="evidence" value="ECO:0007669"/>
    <property type="project" value="UniProtKB-ARBA"/>
</dbReference>
<dbReference type="SUPFAM" id="SSF53850">
    <property type="entry name" value="Periplasmic binding protein-like II"/>
    <property type="match status" value="1"/>
</dbReference>
<proteinExistence type="inferred from homology"/>
<keyword evidence="4 5" id="KW-0732">Signal</keyword>